<organism evidence="3">
    <name type="scientific">Aplanochytrium stocchinoi</name>
    <dbReference type="NCBI Taxonomy" id="215587"/>
    <lineage>
        <taxon>Eukaryota</taxon>
        <taxon>Sar</taxon>
        <taxon>Stramenopiles</taxon>
        <taxon>Bigyra</taxon>
        <taxon>Labyrinthulomycetes</taxon>
        <taxon>Thraustochytrida</taxon>
        <taxon>Thraustochytriidae</taxon>
        <taxon>Aplanochytrium</taxon>
    </lineage>
</organism>
<sequence length="523" mass="57569">MTMMENVMVDAFTCRDFDQGEDNRDGWLSAKAGPAPTFSLSNAPVYNPEKATLGNGHGSGTDLNRYRELSHSDRSSSTQHSNLTWQNTNVPVLDIGIVETTYFNGTQNNNAKSPYLSPSCYSYTHMRSQSQSPHQNLHSIPLQPDNEVPIETPRGEMEPRIRVSLNQQCCVPGDTVKGTVFLDLPSELNTIGIERNAPQNNNENENDDESNNIDSNVSDSIKILVTFYGVEQVSLVGEYGEVVTRHHDCLTETKELVDFAGSVPEGMHEFQFGFDIPATAPPSCSVSLNNEGTGNIIYAVVATVEGALANNSLVCSSPVIIRELPGHMQQTGQGFPSPVSGHDSDQINKGVSYRTNTTGTNSTAISRMNSEASSGSKGSGKKPRSRRGMIRKILPLGRSHIRAKLQEDTVPFSGKIRIDFDEDEIKRNKRKKAVVKLIQKVELKADEAVAQNFDSILYVAEFEMGSIRTIELMLPLDNNELSPSVESQLVSCQYEIQIKTKSAFRILRRPVSLCLPVRLVSGE</sequence>
<feature type="region of interest" description="Disordered" evidence="1">
    <location>
        <begin position="352"/>
        <end position="388"/>
    </location>
</feature>
<name>A0A7S3UZL5_9STRA</name>
<feature type="domain" description="Arrestin-like N-terminal" evidence="2">
    <location>
        <begin position="166"/>
        <end position="306"/>
    </location>
</feature>
<evidence type="ECO:0000313" key="3">
    <source>
        <dbReference type="EMBL" id="CAE0442018.1"/>
    </source>
</evidence>
<gene>
    <name evidence="3" type="ORF">ASTO00021_LOCUS12135</name>
</gene>
<evidence type="ECO:0000256" key="1">
    <source>
        <dbReference type="SAM" id="MobiDB-lite"/>
    </source>
</evidence>
<reference evidence="3" key="1">
    <citation type="submission" date="2021-01" db="EMBL/GenBank/DDBJ databases">
        <authorList>
            <person name="Corre E."/>
            <person name="Pelletier E."/>
            <person name="Niang G."/>
            <person name="Scheremetjew M."/>
            <person name="Finn R."/>
            <person name="Kale V."/>
            <person name="Holt S."/>
            <person name="Cochrane G."/>
            <person name="Meng A."/>
            <person name="Brown T."/>
            <person name="Cohen L."/>
        </authorList>
    </citation>
    <scope>NUCLEOTIDE SEQUENCE</scope>
    <source>
        <strain evidence="3">GSBS06</strain>
    </source>
</reference>
<dbReference type="Gene3D" id="2.60.40.640">
    <property type="match status" value="1"/>
</dbReference>
<protein>
    <recommendedName>
        <fullName evidence="2">Arrestin-like N-terminal domain-containing protein</fullName>
    </recommendedName>
</protein>
<dbReference type="AlphaFoldDB" id="A0A7S3UZL5"/>
<feature type="compositionally biased region" description="Basic residues" evidence="1">
    <location>
        <begin position="379"/>
        <end position="388"/>
    </location>
</feature>
<evidence type="ECO:0000259" key="2">
    <source>
        <dbReference type="Pfam" id="PF00339"/>
    </source>
</evidence>
<proteinExistence type="predicted"/>
<feature type="region of interest" description="Disordered" evidence="1">
    <location>
        <begin position="194"/>
        <end position="214"/>
    </location>
</feature>
<dbReference type="InterPro" id="IPR011021">
    <property type="entry name" value="Arrestin-like_N"/>
</dbReference>
<feature type="compositionally biased region" description="Polar residues" evidence="1">
    <location>
        <begin position="352"/>
        <end position="372"/>
    </location>
</feature>
<dbReference type="InterPro" id="IPR014752">
    <property type="entry name" value="Arrestin-like_C"/>
</dbReference>
<accession>A0A7S3UZL5</accession>
<dbReference type="EMBL" id="HBIN01015990">
    <property type="protein sequence ID" value="CAE0442018.1"/>
    <property type="molecule type" value="Transcribed_RNA"/>
</dbReference>
<dbReference type="Pfam" id="PF00339">
    <property type="entry name" value="Arrestin_N"/>
    <property type="match status" value="1"/>
</dbReference>